<keyword evidence="2" id="KW-1185">Reference proteome</keyword>
<reference evidence="1" key="1">
    <citation type="journal article" date="2023" name="Int. J. Syst. Evol. Microbiol.">
        <title>Sinisalibacter aestuarii sp. nov., isolated from estuarine sediment of the Arakawa River.</title>
        <authorList>
            <person name="Arafat S.T."/>
            <person name="Hirano S."/>
            <person name="Sato A."/>
            <person name="Takeuchi K."/>
            <person name="Yasuda T."/>
            <person name="Terahara T."/>
            <person name="Hamada M."/>
            <person name="Kobayashi T."/>
        </authorList>
    </citation>
    <scope>NUCLEOTIDE SEQUENCE</scope>
    <source>
        <strain evidence="1">B-399</strain>
    </source>
</reference>
<proteinExistence type="predicted"/>
<protein>
    <submittedName>
        <fullName evidence="1">Uncharacterized protein</fullName>
    </submittedName>
</protein>
<sequence>MAARGKAARGKRAGGPEMIRSRGIRFGQAGGQAVFGAFHDAGPSCFPNISDKTVVTFRKGW</sequence>
<evidence type="ECO:0000313" key="2">
    <source>
        <dbReference type="Proteomes" id="UP001144205"/>
    </source>
</evidence>
<evidence type="ECO:0000313" key="1">
    <source>
        <dbReference type="EMBL" id="GKY88581.1"/>
    </source>
</evidence>
<comment type="caution">
    <text evidence="1">The sequence shown here is derived from an EMBL/GenBank/DDBJ whole genome shotgun (WGS) entry which is preliminary data.</text>
</comment>
<dbReference type="EMBL" id="BROH01000007">
    <property type="protein sequence ID" value="GKY88581.1"/>
    <property type="molecule type" value="Genomic_DNA"/>
</dbReference>
<dbReference type="Proteomes" id="UP001144205">
    <property type="component" value="Unassembled WGS sequence"/>
</dbReference>
<name>A0ABQ5LW48_9RHOB</name>
<accession>A0ABQ5LW48</accession>
<gene>
    <name evidence="1" type="ORF">STA1M1_24500</name>
</gene>
<organism evidence="1 2">
    <name type="scientific">Sinisalibacter aestuarii</name>
    <dbReference type="NCBI Taxonomy" id="2949426"/>
    <lineage>
        <taxon>Bacteria</taxon>
        <taxon>Pseudomonadati</taxon>
        <taxon>Pseudomonadota</taxon>
        <taxon>Alphaproteobacteria</taxon>
        <taxon>Rhodobacterales</taxon>
        <taxon>Roseobacteraceae</taxon>
        <taxon>Sinisalibacter</taxon>
    </lineage>
</organism>